<evidence type="ECO:0000313" key="7">
    <source>
        <dbReference type="Proteomes" id="UP000762676"/>
    </source>
</evidence>
<evidence type="ECO:0000256" key="4">
    <source>
        <dbReference type="ARBA" id="ARBA00023136"/>
    </source>
</evidence>
<evidence type="ECO:0000256" key="1">
    <source>
        <dbReference type="ARBA" id="ARBA00004141"/>
    </source>
</evidence>
<feature type="transmembrane region" description="Helical" evidence="5">
    <location>
        <begin position="58"/>
        <end position="78"/>
    </location>
</feature>
<dbReference type="Proteomes" id="UP000762676">
    <property type="component" value="Unassembled WGS sequence"/>
</dbReference>
<comment type="caution">
    <text evidence="6">The sequence shown here is derived from an EMBL/GenBank/DDBJ whole genome shotgun (WGS) entry which is preliminary data.</text>
</comment>
<proteinExistence type="predicted"/>
<dbReference type="InterPro" id="IPR005178">
    <property type="entry name" value="Ostalpha/TMEM184C"/>
</dbReference>
<protein>
    <submittedName>
        <fullName evidence="6">Organic solute transporter subunit alpha</fullName>
    </submittedName>
</protein>
<dbReference type="EMBL" id="BMAT01000732">
    <property type="protein sequence ID" value="GFR72071.1"/>
    <property type="molecule type" value="Genomic_DNA"/>
</dbReference>
<gene>
    <name evidence="6" type="ORF">ElyMa_000368900</name>
</gene>
<evidence type="ECO:0000313" key="6">
    <source>
        <dbReference type="EMBL" id="GFR72071.1"/>
    </source>
</evidence>
<evidence type="ECO:0000256" key="3">
    <source>
        <dbReference type="ARBA" id="ARBA00022989"/>
    </source>
</evidence>
<accession>A0AAV4FGP2</accession>
<dbReference type="SMART" id="SM01417">
    <property type="entry name" value="Solute_trans_a"/>
    <property type="match status" value="1"/>
</dbReference>
<evidence type="ECO:0000256" key="5">
    <source>
        <dbReference type="SAM" id="Phobius"/>
    </source>
</evidence>
<dbReference type="Pfam" id="PF03619">
    <property type="entry name" value="Solute_trans_a"/>
    <property type="match status" value="1"/>
</dbReference>
<comment type="subcellular location">
    <subcellularLocation>
        <location evidence="1">Membrane</location>
        <topology evidence="1">Multi-pass membrane protein</topology>
    </subcellularLocation>
</comment>
<dbReference type="AlphaFoldDB" id="A0AAV4FGP2"/>
<dbReference type="PANTHER" id="PTHR23423">
    <property type="entry name" value="ORGANIC SOLUTE TRANSPORTER-RELATED"/>
    <property type="match status" value="1"/>
</dbReference>
<organism evidence="6 7">
    <name type="scientific">Elysia marginata</name>
    <dbReference type="NCBI Taxonomy" id="1093978"/>
    <lineage>
        <taxon>Eukaryota</taxon>
        <taxon>Metazoa</taxon>
        <taxon>Spiralia</taxon>
        <taxon>Lophotrochozoa</taxon>
        <taxon>Mollusca</taxon>
        <taxon>Gastropoda</taxon>
        <taxon>Heterobranchia</taxon>
        <taxon>Euthyneura</taxon>
        <taxon>Panpulmonata</taxon>
        <taxon>Sacoglossa</taxon>
        <taxon>Placobranchoidea</taxon>
        <taxon>Plakobranchidae</taxon>
        <taxon>Elysia</taxon>
    </lineage>
</organism>
<dbReference type="GO" id="GO:0016020">
    <property type="term" value="C:membrane"/>
    <property type="evidence" value="ECO:0007669"/>
    <property type="project" value="UniProtKB-SubCell"/>
</dbReference>
<keyword evidence="7" id="KW-1185">Reference proteome</keyword>
<evidence type="ECO:0000256" key="2">
    <source>
        <dbReference type="ARBA" id="ARBA00022692"/>
    </source>
</evidence>
<keyword evidence="2 5" id="KW-0812">Transmembrane</keyword>
<sequence length="308" mass="34821">MYKFVELATLFISHYDGLRERIKETQKLHFDVAPLACCCKCLPTANIKRHRVLILRGLVLQFPFISLPIAVLTMYLWVDGKYRTGEYTASNPWPYLTAVKVLSTLTAMYGLGVLFAMVKEPLKMTYISQKYMGLKLCALTFNIQHFVFRVLTSNDVFEPRKCFSRRAMGDFYENTAFNFELFAISLFNLWAYRKPFKQSESSADIEGSTFDQVMYSSSKDTGVSGAVLNHGFVEDNTVWKEEQDATQSTQPVTVVNNDTAGNANSNMERSDYGACNEVQLSNDAHTRSDASRNGSAKMCPKCGHDLLL</sequence>
<keyword evidence="4 5" id="KW-0472">Membrane</keyword>
<name>A0AAV4FGP2_9GAST</name>
<keyword evidence="3 5" id="KW-1133">Transmembrane helix</keyword>
<feature type="transmembrane region" description="Helical" evidence="5">
    <location>
        <begin position="98"/>
        <end position="119"/>
    </location>
</feature>
<reference evidence="6 7" key="1">
    <citation type="journal article" date="2021" name="Elife">
        <title>Chloroplast acquisition without the gene transfer in kleptoplastic sea slugs, Plakobranchus ocellatus.</title>
        <authorList>
            <person name="Maeda T."/>
            <person name="Takahashi S."/>
            <person name="Yoshida T."/>
            <person name="Shimamura S."/>
            <person name="Takaki Y."/>
            <person name="Nagai Y."/>
            <person name="Toyoda A."/>
            <person name="Suzuki Y."/>
            <person name="Arimoto A."/>
            <person name="Ishii H."/>
            <person name="Satoh N."/>
            <person name="Nishiyama T."/>
            <person name="Hasebe M."/>
            <person name="Maruyama T."/>
            <person name="Minagawa J."/>
            <person name="Obokata J."/>
            <person name="Shigenobu S."/>
        </authorList>
    </citation>
    <scope>NUCLEOTIDE SEQUENCE [LARGE SCALE GENOMIC DNA]</scope>
</reference>